<dbReference type="Pfam" id="PF13920">
    <property type="entry name" value="zf-C3HC4_3"/>
    <property type="match status" value="1"/>
</dbReference>
<name>A0AAV9MXF8_9EURO</name>
<dbReference type="SUPFAM" id="SSF57850">
    <property type="entry name" value="RING/U-box"/>
    <property type="match status" value="1"/>
</dbReference>
<feature type="compositionally biased region" description="Basic and acidic residues" evidence="2">
    <location>
        <begin position="161"/>
        <end position="177"/>
    </location>
</feature>
<feature type="region of interest" description="Disordered" evidence="2">
    <location>
        <begin position="75"/>
        <end position="130"/>
    </location>
</feature>
<feature type="region of interest" description="Disordered" evidence="2">
    <location>
        <begin position="234"/>
        <end position="263"/>
    </location>
</feature>
<dbReference type="GeneID" id="89976552"/>
<keyword evidence="1" id="KW-0863">Zinc-finger</keyword>
<dbReference type="RefSeq" id="XP_064701840.1">
    <property type="nucleotide sequence ID" value="XM_064851935.1"/>
</dbReference>
<protein>
    <recommendedName>
        <fullName evidence="3">RING-type domain-containing protein</fullName>
    </recommendedName>
</protein>
<feature type="region of interest" description="Disordered" evidence="2">
    <location>
        <begin position="152"/>
        <end position="178"/>
    </location>
</feature>
<gene>
    <name evidence="4" type="ORF">LTR84_008389</name>
</gene>
<dbReference type="AlphaFoldDB" id="A0AAV9MXF8"/>
<evidence type="ECO:0000313" key="5">
    <source>
        <dbReference type="Proteomes" id="UP001358417"/>
    </source>
</evidence>
<keyword evidence="1" id="KW-0862">Zinc</keyword>
<dbReference type="PROSITE" id="PS50089">
    <property type="entry name" value="ZF_RING_2"/>
    <property type="match status" value="1"/>
</dbReference>
<dbReference type="EMBL" id="JAVRRD010000031">
    <property type="protein sequence ID" value="KAK5046246.1"/>
    <property type="molecule type" value="Genomic_DNA"/>
</dbReference>
<reference evidence="4 5" key="1">
    <citation type="submission" date="2023-08" db="EMBL/GenBank/DDBJ databases">
        <title>Black Yeasts Isolated from many extreme environments.</title>
        <authorList>
            <person name="Coleine C."/>
            <person name="Stajich J.E."/>
            <person name="Selbmann L."/>
        </authorList>
    </citation>
    <scope>NUCLEOTIDE SEQUENCE [LARGE SCALE GENOMIC DNA]</scope>
    <source>
        <strain evidence="4 5">CCFEE 5792</strain>
    </source>
</reference>
<sequence>MNRPPLLRESMPPANQARSLTLRALPHEPLQREWSFNDIPAPSRLDTHSSIITESMQSTGALSDTPPVLPIRRRGEATSESLPSPSSIHQNRPNRSAQSRNLTAPLPRARRSPIPNPFGTREEIEADNYESPLQGMFTRAWSRYRAAEEIRRSNPIAPDSEIGRDSNHDGLETHANEPEGSIRQQSFEAMMMQQMATLNFELDAHTTLLRDLPQSALLRAGMTAAQTTELGAHAQSLEHETQRTNRGPVNPIDTQTSRPAARNPEELTVSVACQICREQVVDTLLEPCMHIALCRWCSEIIQQQSRRVRHAHQQNGWKCPICRRRVVNARRVYLS</sequence>
<comment type="caution">
    <text evidence="4">The sequence shown here is derived from an EMBL/GenBank/DDBJ whole genome shotgun (WGS) entry which is preliminary data.</text>
</comment>
<dbReference type="Gene3D" id="3.30.40.10">
    <property type="entry name" value="Zinc/RING finger domain, C3HC4 (zinc finger)"/>
    <property type="match status" value="1"/>
</dbReference>
<feature type="compositionally biased region" description="Polar residues" evidence="2">
    <location>
        <begin position="244"/>
        <end position="258"/>
    </location>
</feature>
<dbReference type="GO" id="GO:0008270">
    <property type="term" value="F:zinc ion binding"/>
    <property type="evidence" value="ECO:0007669"/>
    <property type="project" value="UniProtKB-KW"/>
</dbReference>
<feature type="compositionally biased region" description="Polar residues" evidence="2">
    <location>
        <begin position="78"/>
        <end position="102"/>
    </location>
</feature>
<dbReference type="SMART" id="SM00184">
    <property type="entry name" value="RING"/>
    <property type="match status" value="1"/>
</dbReference>
<evidence type="ECO:0000259" key="3">
    <source>
        <dbReference type="PROSITE" id="PS50089"/>
    </source>
</evidence>
<dbReference type="InterPro" id="IPR001841">
    <property type="entry name" value="Znf_RING"/>
</dbReference>
<evidence type="ECO:0000313" key="4">
    <source>
        <dbReference type="EMBL" id="KAK5046246.1"/>
    </source>
</evidence>
<keyword evidence="5" id="KW-1185">Reference proteome</keyword>
<dbReference type="Proteomes" id="UP001358417">
    <property type="component" value="Unassembled WGS sequence"/>
</dbReference>
<keyword evidence="1" id="KW-0479">Metal-binding</keyword>
<evidence type="ECO:0000256" key="2">
    <source>
        <dbReference type="SAM" id="MobiDB-lite"/>
    </source>
</evidence>
<dbReference type="InterPro" id="IPR013083">
    <property type="entry name" value="Znf_RING/FYVE/PHD"/>
</dbReference>
<organism evidence="4 5">
    <name type="scientific">Exophiala bonariae</name>
    <dbReference type="NCBI Taxonomy" id="1690606"/>
    <lineage>
        <taxon>Eukaryota</taxon>
        <taxon>Fungi</taxon>
        <taxon>Dikarya</taxon>
        <taxon>Ascomycota</taxon>
        <taxon>Pezizomycotina</taxon>
        <taxon>Eurotiomycetes</taxon>
        <taxon>Chaetothyriomycetidae</taxon>
        <taxon>Chaetothyriales</taxon>
        <taxon>Herpotrichiellaceae</taxon>
        <taxon>Exophiala</taxon>
    </lineage>
</organism>
<accession>A0AAV9MXF8</accession>
<evidence type="ECO:0000256" key="1">
    <source>
        <dbReference type="PROSITE-ProRule" id="PRU00175"/>
    </source>
</evidence>
<feature type="domain" description="RING-type" evidence="3">
    <location>
        <begin position="273"/>
        <end position="323"/>
    </location>
</feature>
<proteinExistence type="predicted"/>